<dbReference type="RefSeq" id="WP_200595993.1">
    <property type="nucleotide sequence ID" value="NZ_JAEPBG010000013.1"/>
</dbReference>
<gene>
    <name evidence="1" type="ORF">JJB74_23400</name>
</gene>
<proteinExistence type="predicted"/>
<protein>
    <recommendedName>
        <fullName evidence="3">ParB/Sulfiredoxin domain-containing protein</fullName>
    </recommendedName>
</protein>
<name>A0A934W3L9_9BURK</name>
<organism evidence="1 2">
    <name type="scientific">Noviherbaspirillum pedocola</name>
    <dbReference type="NCBI Taxonomy" id="2801341"/>
    <lineage>
        <taxon>Bacteria</taxon>
        <taxon>Pseudomonadati</taxon>
        <taxon>Pseudomonadota</taxon>
        <taxon>Betaproteobacteria</taxon>
        <taxon>Burkholderiales</taxon>
        <taxon>Oxalobacteraceae</taxon>
        <taxon>Noviherbaspirillum</taxon>
    </lineage>
</organism>
<evidence type="ECO:0008006" key="3">
    <source>
        <dbReference type="Google" id="ProtNLM"/>
    </source>
</evidence>
<reference evidence="1" key="1">
    <citation type="submission" date="2021-01" db="EMBL/GenBank/DDBJ databases">
        <title>Genome sequence of strain Noviherbaspirillum sp. DKR-6.</title>
        <authorList>
            <person name="Chaudhary D.K."/>
        </authorList>
    </citation>
    <scope>NUCLEOTIDE SEQUENCE</scope>
    <source>
        <strain evidence="1">DKR-6</strain>
    </source>
</reference>
<dbReference type="EMBL" id="JAEPBG010000013">
    <property type="protein sequence ID" value="MBK4737576.1"/>
    <property type="molecule type" value="Genomic_DNA"/>
</dbReference>
<dbReference type="AlphaFoldDB" id="A0A934W3L9"/>
<evidence type="ECO:0000313" key="2">
    <source>
        <dbReference type="Proteomes" id="UP000622890"/>
    </source>
</evidence>
<sequence length="123" mass="13987">MDQEKRVTWLKEPAQHTYTSAEIFLQLMYKPKKAKRLVEKLRHAGMSEYAARDILRASATLMSWVSAFDWSKQQQAINSGTPISPILLVRQNDGGHLIVADGFHRMCALFAEDQDIKVPCKIA</sequence>
<comment type="caution">
    <text evidence="1">The sequence shown here is derived from an EMBL/GenBank/DDBJ whole genome shotgun (WGS) entry which is preliminary data.</text>
</comment>
<dbReference type="Proteomes" id="UP000622890">
    <property type="component" value="Unassembled WGS sequence"/>
</dbReference>
<evidence type="ECO:0000313" key="1">
    <source>
        <dbReference type="EMBL" id="MBK4737576.1"/>
    </source>
</evidence>
<keyword evidence="2" id="KW-1185">Reference proteome</keyword>
<accession>A0A934W3L9</accession>